<keyword evidence="3" id="KW-1185">Reference proteome</keyword>
<gene>
    <name evidence="2" type="ORF">EZ428_08200</name>
</gene>
<protein>
    <submittedName>
        <fullName evidence="2">Uncharacterized protein</fullName>
    </submittedName>
</protein>
<sequence length="76" mass="8630">MLLRYAISFGNPDQRFVSAYWHFADEEKKKGLISLMMIPIKKENKKARTIVLLVILAALILGVGMLVNNGTVILKW</sequence>
<keyword evidence="1" id="KW-0812">Transmembrane</keyword>
<accession>A0A4R0MWZ3</accession>
<organism evidence="2 3">
    <name type="scientific">Pedobacter frigiditerrae</name>
    <dbReference type="NCBI Taxonomy" id="2530452"/>
    <lineage>
        <taxon>Bacteria</taxon>
        <taxon>Pseudomonadati</taxon>
        <taxon>Bacteroidota</taxon>
        <taxon>Sphingobacteriia</taxon>
        <taxon>Sphingobacteriales</taxon>
        <taxon>Sphingobacteriaceae</taxon>
        <taxon>Pedobacter</taxon>
    </lineage>
</organism>
<feature type="transmembrane region" description="Helical" evidence="1">
    <location>
        <begin position="50"/>
        <end position="67"/>
    </location>
</feature>
<dbReference type="RefSeq" id="WP_131552670.1">
    <property type="nucleotide sequence ID" value="NZ_SJSK01000002.1"/>
</dbReference>
<evidence type="ECO:0000313" key="2">
    <source>
        <dbReference type="EMBL" id="TCC91730.1"/>
    </source>
</evidence>
<evidence type="ECO:0000313" key="3">
    <source>
        <dbReference type="Proteomes" id="UP000292884"/>
    </source>
</evidence>
<comment type="caution">
    <text evidence="2">The sequence shown here is derived from an EMBL/GenBank/DDBJ whole genome shotgun (WGS) entry which is preliminary data.</text>
</comment>
<proteinExistence type="predicted"/>
<keyword evidence="1" id="KW-0472">Membrane</keyword>
<dbReference type="EMBL" id="SJSK01000002">
    <property type="protein sequence ID" value="TCC91730.1"/>
    <property type="molecule type" value="Genomic_DNA"/>
</dbReference>
<reference evidence="2 3" key="1">
    <citation type="submission" date="2019-02" db="EMBL/GenBank/DDBJ databases">
        <title>Pedobacter sp. RP-1-13 sp. nov., isolated from Arctic soil.</title>
        <authorList>
            <person name="Dahal R.H."/>
        </authorList>
    </citation>
    <scope>NUCLEOTIDE SEQUENCE [LARGE SCALE GENOMIC DNA]</scope>
    <source>
        <strain evidence="2 3">RP-1-13</strain>
    </source>
</reference>
<dbReference type="Proteomes" id="UP000292884">
    <property type="component" value="Unassembled WGS sequence"/>
</dbReference>
<keyword evidence="1" id="KW-1133">Transmembrane helix</keyword>
<evidence type="ECO:0000256" key="1">
    <source>
        <dbReference type="SAM" id="Phobius"/>
    </source>
</evidence>
<dbReference type="AlphaFoldDB" id="A0A4R0MWZ3"/>
<name>A0A4R0MWZ3_9SPHI</name>